<keyword evidence="2" id="KW-1185">Reference proteome</keyword>
<comment type="caution">
    <text evidence="1">The sequence shown here is derived from an EMBL/GenBank/DDBJ whole genome shotgun (WGS) entry which is preliminary data.</text>
</comment>
<dbReference type="EMBL" id="JASGBP010000007">
    <property type="protein sequence ID" value="MDI9257904.1"/>
    <property type="molecule type" value="Genomic_DNA"/>
</dbReference>
<protein>
    <submittedName>
        <fullName evidence="1">Trypsin-like peptidase domain-containing protein</fullName>
    </submittedName>
</protein>
<organism evidence="1 2">
    <name type="scientific">Flavobacterium sedimenticola</name>
    <dbReference type="NCBI Taxonomy" id="3043286"/>
    <lineage>
        <taxon>Bacteria</taxon>
        <taxon>Pseudomonadati</taxon>
        <taxon>Bacteroidota</taxon>
        <taxon>Flavobacteriia</taxon>
        <taxon>Flavobacteriales</taxon>
        <taxon>Flavobacteriaceae</taxon>
        <taxon>Flavobacterium</taxon>
    </lineage>
</organism>
<evidence type="ECO:0000313" key="2">
    <source>
        <dbReference type="Proteomes" id="UP001230035"/>
    </source>
</evidence>
<dbReference type="InterPro" id="IPR009003">
    <property type="entry name" value="Peptidase_S1_PA"/>
</dbReference>
<reference evidence="1 2" key="1">
    <citation type="submission" date="2023-05" db="EMBL/GenBank/DDBJ databases">
        <title>Flavobacterium sedimenti sp. nov., isolated from the sediment.</title>
        <authorList>
            <person name="Wu N."/>
        </authorList>
    </citation>
    <scope>NUCLEOTIDE SEQUENCE [LARGE SCALE GENOMIC DNA]</scope>
    <source>
        <strain evidence="1 2">YZ-48</strain>
    </source>
</reference>
<gene>
    <name evidence="1" type="ORF">QHT84_10815</name>
</gene>
<dbReference type="Proteomes" id="UP001230035">
    <property type="component" value="Unassembled WGS sequence"/>
</dbReference>
<dbReference type="Gene3D" id="2.40.10.10">
    <property type="entry name" value="Trypsin-like serine proteases"/>
    <property type="match status" value="1"/>
</dbReference>
<accession>A0ABT6XS31</accession>
<evidence type="ECO:0000313" key="1">
    <source>
        <dbReference type="EMBL" id="MDI9257904.1"/>
    </source>
</evidence>
<dbReference type="RefSeq" id="WP_283239581.1">
    <property type="nucleotide sequence ID" value="NZ_JASGBP010000007.1"/>
</dbReference>
<sequence>MKDMQKIFVVTICSFFILFGCSKDSSRLPSTGITETDLIAIEDALEDPNTNFVSLINKIRGSVGTNGSGSKVVWSKRNNYNLGLFVSANHVYGVSTWPSFNEEFFDLFSINNGVFGGSIMPPTNGAISLTNERVASFALYHPSIPSDATNFTVLPKDDFYLGIMDNQRIIDDGMFGIYPDFVQTDSPLQMFDPNNRTLADQTWSVPNIGDVVIAIGYPNDRVTYPNGAVSSGKIYSDSEAENIIQLLNQDMDPEGDIPYNPQVEFLANIKAVSGMSGGGVFNENGQLLGIMVRATALNGQPILRVVRMSYIVQKLTVFFDSLPPSEKAKIEPFISGELN</sequence>
<dbReference type="PROSITE" id="PS51257">
    <property type="entry name" value="PROKAR_LIPOPROTEIN"/>
    <property type="match status" value="1"/>
</dbReference>
<proteinExistence type="predicted"/>
<dbReference type="SUPFAM" id="SSF50494">
    <property type="entry name" value="Trypsin-like serine proteases"/>
    <property type="match status" value="1"/>
</dbReference>
<dbReference type="InterPro" id="IPR043504">
    <property type="entry name" value="Peptidase_S1_PA_chymotrypsin"/>
</dbReference>
<name>A0ABT6XS31_9FLAO</name>